<keyword evidence="6" id="KW-1185">Reference proteome</keyword>
<dbReference type="InterPro" id="IPR002937">
    <property type="entry name" value="Amino_oxidase"/>
</dbReference>
<organism evidence="5 6">
    <name type="scientific">Chlorella ohadii</name>
    <dbReference type="NCBI Taxonomy" id="2649997"/>
    <lineage>
        <taxon>Eukaryota</taxon>
        <taxon>Viridiplantae</taxon>
        <taxon>Chlorophyta</taxon>
        <taxon>core chlorophytes</taxon>
        <taxon>Trebouxiophyceae</taxon>
        <taxon>Chlorellales</taxon>
        <taxon>Chlorellaceae</taxon>
        <taxon>Chlorella clade</taxon>
        <taxon>Chlorella</taxon>
    </lineage>
</organism>
<comment type="catalytic activity">
    <reaction evidence="3">
        <text>a secondary aliphatic amine + O2 + H2O = a primary amine + an aldehyde + H2O2</text>
        <dbReference type="Rhea" id="RHEA:26414"/>
        <dbReference type="ChEBI" id="CHEBI:15377"/>
        <dbReference type="ChEBI" id="CHEBI:15379"/>
        <dbReference type="ChEBI" id="CHEBI:16240"/>
        <dbReference type="ChEBI" id="CHEBI:17478"/>
        <dbReference type="ChEBI" id="CHEBI:58855"/>
        <dbReference type="ChEBI" id="CHEBI:65296"/>
        <dbReference type="EC" id="1.4.3.4"/>
    </reaction>
</comment>
<dbReference type="Pfam" id="PF01593">
    <property type="entry name" value="Amino_oxidase"/>
    <property type="match status" value="1"/>
</dbReference>
<dbReference type="Gene3D" id="1.10.405.10">
    <property type="entry name" value="Guanine Nucleotide Dissociation Inhibitor, domain 1"/>
    <property type="match status" value="1"/>
</dbReference>
<gene>
    <name evidence="5" type="ORF">COHA_006803</name>
</gene>
<proteinExistence type="inferred from homology"/>
<dbReference type="Proteomes" id="UP001205105">
    <property type="component" value="Unassembled WGS sequence"/>
</dbReference>
<evidence type="ECO:0000313" key="6">
    <source>
        <dbReference type="Proteomes" id="UP001205105"/>
    </source>
</evidence>
<dbReference type="InterPro" id="IPR036188">
    <property type="entry name" value="FAD/NAD-bd_sf"/>
</dbReference>
<comment type="similarity">
    <text evidence="1">Belongs to the flavin monoamine oxidase family.</text>
</comment>
<reference evidence="5" key="1">
    <citation type="submission" date="2020-11" db="EMBL/GenBank/DDBJ databases">
        <title>Chlorella ohadii genome sequencing and assembly.</title>
        <authorList>
            <person name="Murik O."/>
            <person name="Treves H."/>
            <person name="Kedem I."/>
            <person name="Shotland Y."/>
            <person name="Kaplan A."/>
        </authorList>
    </citation>
    <scope>NUCLEOTIDE SEQUENCE</scope>
    <source>
        <strain evidence="5">1</strain>
    </source>
</reference>
<protein>
    <recommendedName>
        <fullName evidence="2">monoamine oxidase</fullName>
        <ecNumber evidence="2">1.4.3.4</ecNumber>
    </recommendedName>
</protein>
<evidence type="ECO:0000256" key="3">
    <source>
        <dbReference type="ARBA" id="ARBA00048448"/>
    </source>
</evidence>
<evidence type="ECO:0000256" key="1">
    <source>
        <dbReference type="ARBA" id="ARBA00005995"/>
    </source>
</evidence>
<dbReference type="SUPFAM" id="SSF51905">
    <property type="entry name" value="FAD/NAD(P)-binding domain"/>
    <property type="match status" value="1"/>
</dbReference>
<feature type="domain" description="Amine oxidase" evidence="4">
    <location>
        <begin position="67"/>
        <end position="547"/>
    </location>
</feature>
<evidence type="ECO:0000256" key="2">
    <source>
        <dbReference type="ARBA" id="ARBA00012804"/>
    </source>
</evidence>
<dbReference type="Gene3D" id="3.50.50.60">
    <property type="entry name" value="FAD/NAD(P)-binding domain"/>
    <property type="match status" value="1"/>
</dbReference>
<dbReference type="InterPro" id="IPR050703">
    <property type="entry name" value="Flavin_MAO"/>
</dbReference>
<accession>A0AAD5DJZ3</accession>
<evidence type="ECO:0000313" key="5">
    <source>
        <dbReference type="EMBL" id="KAI7839402.1"/>
    </source>
</evidence>
<dbReference type="GO" id="GO:0097621">
    <property type="term" value="F:monoamine oxidase activity"/>
    <property type="evidence" value="ECO:0007669"/>
    <property type="project" value="UniProtKB-EC"/>
</dbReference>
<dbReference type="EC" id="1.4.3.4" evidence="2"/>
<comment type="caution">
    <text evidence="5">The sequence shown here is derived from an EMBL/GenBank/DDBJ whole genome shotgun (WGS) entry which is preliminary data.</text>
</comment>
<dbReference type="PANTHER" id="PTHR43563">
    <property type="entry name" value="AMINE OXIDASE"/>
    <property type="match status" value="1"/>
</dbReference>
<name>A0AAD5DJZ3_9CHLO</name>
<dbReference type="Gene3D" id="3.90.660.10">
    <property type="match status" value="1"/>
</dbReference>
<evidence type="ECO:0000259" key="4">
    <source>
        <dbReference type="Pfam" id="PF01593"/>
    </source>
</evidence>
<dbReference type="SUPFAM" id="SSF54373">
    <property type="entry name" value="FAD-linked reductases, C-terminal domain"/>
    <property type="match status" value="1"/>
</dbReference>
<dbReference type="AlphaFoldDB" id="A0AAD5DJZ3"/>
<sequence length="556" mass="60249">MERARARWLGPPPAQATFPPPLNAPRMCSAALQPFFFCLTPSNRVTYFSLPLRPPESFDVIVVGGGISGLTAARNLLREGRSVLVLEARSVLGGRSNRTAVAKEDGEIVPCTLPECQGGLVDGKYWWDQGGQWVGPTQTRFLAMADEYSVQRYDSVHTAGKSKVFMNRTDSEGVILPPEYVNGLPLPHDALDALTDQQLADLEEKERLSEELYAVAETINVTHPWLSPNAEELDSITFQTWLDMNSKNEYAKNAVAASYPVSGGALGGMKPADVSALHSEEPEKWLFWGGAGQFVNLLSEDVKKLGGKMIVNAPVAYITQTAEGVEIETDDPAGTTDTRYNAKYVIVAMPPHLAGRIQYSPPLPPMRNQLTERVPMGTTVKASRRGAVLAFYEEPFWRNGLPANESITFAIDPFAYTTASARKIDSVFDVSPPGGPGVLASFLWSDDALSLLAQGTEAIREAVLTTWADFLDSPDVATKAINFAAVNWPVEQAAFTMYMAPGVWTGYGPALTAPVDRIHWAGTELSPSWPGFYEGAIFTGEQAASTVGALLKGSKA</sequence>
<dbReference type="PANTHER" id="PTHR43563:SF1">
    <property type="entry name" value="AMINE OXIDASE [FLAVIN-CONTAINING] B"/>
    <property type="match status" value="1"/>
</dbReference>
<dbReference type="EMBL" id="JADXDR010000101">
    <property type="protein sequence ID" value="KAI7839402.1"/>
    <property type="molecule type" value="Genomic_DNA"/>
</dbReference>